<reference evidence="2 3" key="1">
    <citation type="submission" date="2019-04" db="EMBL/GenBank/DDBJ databases">
        <title>Draft genome of the big-headed turtle Platysternon megacephalum.</title>
        <authorList>
            <person name="Gong S."/>
        </authorList>
    </citation>
    <scope>NUCLEOTIDE SEQUENCE [LARGE SCALE GENOMIC DNA]</scope>
    <source>
        <strain evidence="2">DO16091913</strain>
        <tissue evidence="2">Muscle</tissue>
    </source>
</reference>
<dbReference type="Proteomes" id="UP000297703">
    <property type="component" value="Unassembled WGS sequence"/>
</dbReference>
<evidence type="ECO:0000313" key="3">
    <source>
        <dbReference type="Proteomes" id="UP000297703"/>
    </source>
</evidence>
<proteinExistence type="predicted"/>
<comment type="caution">
    <text evidence="2">The sequence shown here is derived from an EMBL/GenBank/DDBJ whole genome shotgun (WGS) entry which is preliminary data.</text>
</comment>
<accession>A0A4D9EK57</accession>
<evidence type="ECO:0000313" key="2">
    <source>
        <dbReference type="EMBL" id="TFK08453.1"/>
    </source>
</evidence>
<name>A0A4D9EK57_9SAUR</name>
<feature type="compositionally biased region" description="Gly residues" evidence="1">
    <location>
        <begin position="40"/>
        <end position="56"/>
    </location>
</feature>
<protein>
    <submittedName>
        <fullName evidence="2">Zinc finger protein 148</fullName>
    </submittedName>
</protein>
<evidence type="ECO:0000256" key="1">
    <source>
        <dbReference type="SAM" id="MobiDB-lite"/>
    </source>
</evidence>
<feature type="region of interest" description="Disordered" evidence="1">
    <location>
        <begin position="1"/>
        <end position="110"/>
    </location>
</feature>
<reference evidence="2 3" key="2">
    <citation type="submission" date="2019-04" db="EMBL/GenBank/DDBJ databases">
        <title>The genome sequence of big-headed turtle.</title>
        <authorList>
            <person name="Gong S."/>
        </authorList>
    </citation>
    <scope>NUCLEOTIDE SEQUENCE [LARGE SCALE GENOMIC DNA]</scope>
    <source>
        <strain evidence="2">DO16091913</strain>
        <tissue evidence="2">Muscle</tissue>
    </source>
</reference>
<dbReference type="EMBL" id="QXTE01000069">
    <property type="protein sequence ID" value="TFK08453.1"/>
    <property type="molecule type" value="Genomic_DNA"/>
</dbReference>
<organism evidence="2 3">
    <name type="scientific">Platysternon megacephalum</name>
    <name type="common">big-headed turtle</name>
    <dbReference type="NCBI Taxonomy" id="55544"/>
    <lineage>
        <taxon>Eukaryota</taxon>
        <taxon>Metazoa</taxon>
        <taxon>Chordata</taxon>
        <taxon>Craniata</taxon>
        <taxon>Vertebrata</taxon>
        <taxon>Euteleostomi</taxon>
        <taxon>Archelosauria</taxon>
        <taxon>Testudinata</taxon>
        <taxon>Testudines</taxon>
        <taxon>Cryptodira</taxon>
        <taxon>Durocryptodira</taxon>
        <taxon>Testudinoidea</taxon>
        <taxon>Platysternidae</taxon>
        <taxon>Platysternon</taxon>
    </lineage>
</organism>
<gene>
    <name evidence="2" type="ORF">DR999_PMT08645</name>
</gene>
<sequence length="110" mass="10430">MPCEGLQGEHAAPSLPPPQGSAYNALPRGAAAQGPLPAWGGLGSRRGGCCGGGRGLSQGPRAPPPSAPAASGSSPGGVGVSHMAGARPGPLPLTAASRPLPQLIAPGSDS</sequence>
<keyword evidence="3" id="KW-1185">Reference proteome</keyword>
<dbReference type="AlphaFoldDB" id="A0A4D9EK57"/>